<evidence type="ECO:0000313" key="1">
    <source>
        <dbReference type="EMBL" id="CAE7793726.1"/>
    </source>
</evidence>
<organism evidence="1 2">
    <name type="scientific">Symbiodinium necroappetens</name>
    <dbReference type="NCBI Taxonomy" id="1628268"/>
    <lineage>
        <taxon>Eukaryota</taxon>
        <taxon>Sar</taxon>
        <taxon>Alveolata</taxon>
        <taxon>Dinophyceae</taxon>
        <taxon>Suessiales</taxon>
        <taxon>Symbiodiniaceae</taxon>
        <taxon>Symbiodinium</taxon>
    </lineage>
</organism>
<evidence type="ECO:0000313" key="2">
    <source>
        <dbReference type="Proteomes" id="UP000601435"/>
    </source>
</evidence>
<dbReference type="OrthoDB" id="421603at2759"/>
<name>A0A812YSE2_9DINO</name>
<dbReference type="AlphaFoldDB" id="A0A812YSE2"/>
<dbReference type="EMBL" id="CAJNJA010043448">
    <property type="protein sequence ID" value="CAE7793726.1"/>
    <property type="molecule type" value="Genomic_DNA"/>
</dbReference>
<sequence>PVAYLVGDPNSGYDFGKIMKPDFTICSISRYVEGGRMGRILQTGHSPNFLHGHHHHRTGVAHYNAWVTNWDVPSNTDWLVMCGSNKGVVYVGNERRNIAVRHGVLHNADFNLYINEGFANEASDFGVMEVITWNRALSEDEMWTSMEYLNWKLQAHLAHQPSAESSMVAWFKSEEAYTAAFFKVVIIPTSSMAIGVAKQGVVFVGKDGKNIATGHGPQLNADFHLYINEGFANEASDFGVMEVITWNRALSEDEMWTSMEYLNWKIQAAIPYQPADKLSMVAWFKSEDASPAWRSAVGSWQARVTKGSITRKVEAGNGATKPVGYLAGDSNAGYDFGKIMKPDFTICSITRYVQGGRMGRILQNIHPNFLHGHHGHRTGVAHYSTWVTPWDVPSNTDWLVMCGNNKGVVYVGNEQRNIAVHHGVLHSEDFNLYINEGFTAEVSDFGVMEVITWNRALSEDEMWTSMEYLNWKLVTGTQ</sequence>
<accession>A0A812YSE2</accession>
<proteinExistence type="predicted"/>
<reference evidence="1" key="1">
    <citation type="submission" date="2021-02" db="EMBL/GenBank/DDBJ databases">
        <authorList>
            <person name="Dougan E. K."/>
            <person name="Rhodes N."/>
            <person name="Thang M."/>
            <person name="Chan C."/>
        </authorList>
    </citation>
    <scope>NUCLEOTIDE SEQUENCE</scope>
</reference>
<protein>
    <submittedName>
        <fullName evidence="1">Uncharacterized protein</fullName>
    </submittedName>
</protein>
<dbReference type="Proteomes" id="UP000601435">
    <property type="component" value="Unassembled WGS sequence"/>
</dbReference>
<feature type="non-terminal residue" evidence="1">
    <location>
        <position position="478"/>
    </location>
</feature>
<keyword evidence="2" id="KW-1185">Reference proteome</keyword>
<comment type="caution">
    <text evidence="1">The sequence shown here is derived from an EMBL/GenBank/DDBJ whole genome shotgun (WGS) entry which is preliminary data.</text>
</comment>
<gene>
    <name evidence="1" type="ORF">SNEC2469_LOCUS23341</name>
</gene>